<dbReference type="AlphaFoldDB" id="S5ZK71"/>
<dbReference type="PATRIC" id="fig|1345697.3.peg.300"/>
<dbReference type="Proteomes" id="UP000015500">
    <property type="component" value="Chromosome"/>
</dbReference>
<reference evidence="2 3" key="1">
    <citation type="journal article" date="2014" name="Genome Announc.">
        <title>Complete Genome Sequence of the Thermophilic Polychlorinated Biphenyl Degrader Geobacillus sp. Strain JF8 (NBRC 109937).</title>
        <authorList>
            <person name="Shintani M."/>
            <person name="Ohtsubo Y."/>
            <person name="Fukuda K."/>
            <person name="Hosoyama A."/>
            <person name="Ohji S."/>
            <person name="Yamazoe A."/>
            <person name="Fujita N."/>
            <person name="Nagata Y."/>
            <person name="Tsuda M."/>
            <person name="Hatta T."/>
            <person name="Kimbara K."/>
        </authorList>
    </citation>
    <scope>NUCLEOTIDE SEQUENCE [LARGE SCALE GENOMIC DNA]</scope>
    <source>
        <strain evidence="2 3">JF8</strain>
    </source>
</reference>
<accession>S5ZK71</accession>
<proteinExistence type="predicted"/>
<dbReference type="KEGG" id="gjf:M493_01910"/>
<keyword evidence="1" id="KW-1133">Transmembrane helix</keyword>
<evidence type="ECO:0000313" key="3">
    <source>
        <dbReference type="Proteomes" id="UP000015500"/>
    </source>
</evidence>
<dbReference type="STRING" id="1921421.M493_01910"/>
<sequence>MGGVLVGSFLIIAVSVIIIRLFPIEVRDVGDVVMPYINAVVNALIYFVILHALHLLHRLKKGDVPFAKKR</sequence>
<keyword evidence="3" id="KW-1185">Reference proteome</keyword>
<feature type="transmembrane region" description="Helical" evidence="1">
    <location>
        <begin position="36"/>
        <end position="56"/>
    </location>
</feature>
<gene>
    <name evidence="2" type="ORF">M493_01910</name>
</gene>
<name>S5ZK71_GEOG3</name>
<organism evidence="2 3">
    <name type="scientific">Geobacillus genomosp. 3</name>
    <dbReference type="NCBI Taxonomy" id="1921421"/>
    <lineage>
        <taxon>Bacteria</taxon>
        <taxon>Bacillati</taxon>
        <taxon>Bacillota</taxon>
        <taxon>Bacilli</taxon>
        <taxon>Bacillales</taxon>
        <taxon>Anoxybacillaceae</taxon>
        <taxon>Geobacillus</taxon>
    </lineage>
</organism>
<protein>
    <submittedName>
        <fullName evidence="2">Uncharacterized protein</fullName>
    </submittedName>
</protein>
<dbReference type="EMBL" id="CP006254">
    <property type="protein sequence ID" value="AGT30718.1"/>
    <property type="molecule type" value="Genomic_DNA"/>
</dbReference>
<feature type="transmembrane region" description="Helical" evidence="1">
    <location>
        <begin position="5"/>
        <end position="24"/>
    </location>
</feature>
<dbReference type="RefSeq" id="WP_020958530.1">
    <property type="nucleotide sequence ID" value="NC_022080.4"/>
</dbReference>
<evidence type="ECO:0000313" key="2">
    <source>
        <dbReference type="EMBL" id="AGT30718.1"/>
    </source>
</evidence>
<evidence type="ECO:0000256" key="1">
    <source>
        <dbReference type="SAM" id="Phobius"/>
    </source>
</evidence>
<keyword evidence="1" id="KW-0472">Membrane</keyword>
<dbReference type="HOGENOM" id="CLU_2752068_0_0_9"/>
<keyword evidence="1" id="KW-0812">Transmembrane</keyword>